<protein>
    <submittedName>
        <fullName evidence="1">Uncharacterized protein</fullName>
    </submittedName>
</protein>
<keyword evidence="2" id="KW-1185">Reference proteome</keyword>
<accession>A0A6A6BU54</accession>
<dbReference type="Proteomes" id="UP000799537">
    <property type="component" value="Unassembled WGS sequence"/>
</dbReference>
<evidence type="ECO:0000313" key="1">
    <source>
        <dbReference type="EMBL" id="KAF2158301.1"/>
    </source>
</evidence>
<sequence length="576" mass="63974">MLRNRSLTPADRRYRLSFTIPFIGSMLTVAIAHDNEPPRPAGSVGCLSAQSTMSLYEDLPAEVKLCIFEQEYSCSRLPIKIVPGVQARYVVEFFPNVDAFNSLDRTTALLAFHRNNFVLLTVNGKHALHPRTQIPIADDDQENIVFWSTTYPDAILASIHIVVKEEASDVPQAIDAPCLVSMAMLKTYIARLAARQVSETAPHVARHCSQFSGATIRYKTAIDVRRLTHGRREVAQRLLIDCFRPLKAPGNTFFMNSDIAGFSPRELEFDQASQIQRPLSDWLSDVLSSHEAWACRDARILDLRGSAAGDESGELLAPFGCIAEASWLLLRHCHDAVWHLLGTPLKQRLLRDAAMVTHNAMALVIGARQVRSDWESAGWPSTLKGACGTASCVCALERFLGPAFPSIPSEQWHPFTQDFRAAVQPTVWRSLSHMAILLHHLPERFEPLNDVSSLRQCIQALESIRAAGLETGLPCDDWLQADLEAIKAIEAEVKLWVRDNGADALAQFVPTASGDDDDPDSAGSAIWYRIKSFSSLRIAELENDKLFLKELSAEGVDVLWESDFLTSDRCCPSVDE</sequence>
<dbReference type="GeneID" id="54568150"/>
<organism evidence="1 2">
    <name type="scientific">Zasmidium cellare ATCC 36951</name>
    <dbReference type="NCBI Taxonomy" id="1080233"/>
    <lineage>
        <taxon>Eukaryota</taxon>
        <taxon>Fungi</taxon>
        <taxon>Dikarya</taxon>
        <taxon>Ascomycota</taxon>
        <taxon>Pezizomycotina</taxon>
        <taxon>Dothideomycetes</taxon>
        <taxon>Dothideomycetidae</taxon>
        <taxon>Mycosphaerellales</taxon>
        <taxon>Mycosphaerellaceae</taxon>
        <taxon>Zasmidium</taxon>
    </lineage>
</organism>
<gene>
    <name evidence="1" type="ORF">M409DRAFT_61780</name>
</gene>
<proteinExistence type="predicted"/>
<dbReference type="RefSeq" id="XP_033659190.1">
    <property type="nucleotide sequence ID" value="XM_033814878.1"/>
</dbReference>
<dbReference type="AlphaFoldDB" id="A0A6A6BU54"/>
<name>A0A6A6BU54_ZASCE</name>
<evidence type="ECO:0000313" key="2">
    <source>
        <dbReference type="Proteomes" id="UP000799537"/>
    </source>
</evidence>
<reference evidence="1" key="1">
    <citation type="journal article" date="2020" name="Stud. Mycol.">
        <title>101 Dothideomycetes genomes: a test case for predicting lifestyles and emergence of pathogens.</title>
        <authorList>
            <person name="Haridas S."/>
            <person name="Albert R."/>
            <person name="Binder M."/>
            <person name="Bloem J."/>
            <person name="Labutti K."/>
            <person name="Salamov A."/>
            <person name="Andreopoulos B."/>
            <person name="Baker S."/>
            <person name="Barry K."/>
            <person name="Bills G."/>
            <person name="Bluhm B."/>
            <person name="Cannon C."/>
            <person name="Castanera R."/>
            <person name="Culley D."/>
            <person name="Daum C."/>
            <person name="Ezra D."/>
            <person name="Gonzalez J."/>
            <person name="Henrissat B."/>
            <person name="Kuo A."/>
            <person name="Liang C."/>
            <person name="Lipzen A."/>
            <person name="Lutzoni F."/>
            <person name="Magnuson J."/>
            <person name="Mondo S."/>
            <person name="Nolan M."/>
            <person name="Ohm R."/>
            <person name="Pangilinan J."/>
            <person name="Park H.-J."/>
            <person name="Ramirez L."/>
            <person name="Alfaro M."/>
            <person name="Sun H."/>
            <person name="Tritt A."/>
            <person name="Yoshinaga Y."/>
            <person name="Zwiers L.-H."/>
            <person name="Turgeon B."/>
            <person name="Goodwin S."/>
            <person name="Spatafora J."/>
            <person name="Crous P."/>
            <person name="Grigoriev I."/>
        </authorList>
    </citation>
    <scope>NUCLEOTIDE SEQUENCE</scope>
    <source>
        <strain evidence="1">ATCC 36951</strain>
    </source>
</reference>
<dbReference type="EMBL" id="ML993718">
    <property type="protein sequence ID" value="KAF2158301.1"/>
    <property type="molecule type" value="Genomic_DNA"/>
</dbReference>